<evidence type="ECO:0000313" key="3">
    <source>
        <dbReference type="Proteomes" id="UP000193648"/>
    </source>
</evidence>
<dbReference type="AlphaFoldDB" id="A0A1Y2GH65"/>
<dbReference type="EMBL" id="MCFF01000041">
    <property type="protein sequence ID" value="ORZ07483.1"/>
    <property type="molecule type" value="Genomic_DNA"/>
</dbReference>
<organism evidence="2 3">
    <name type="scientific">Lobosporangium transversale</name>
    <dbReference type="NCBI Taxonomy" id="64571"/>
    <lineage>
        <taxon>Eukaryota</taxon>
        <taxon>Fungi</taxon>
        <taxon>Fungi incertae sedis</taxon>
        <taxon>Mucoromycota</taxon>
        <taxon>Mortierellomycotina</taxon>
        <taxon>Mortierellomycetes</taxon>
        <taxon>Mortierellales</taxon>
        <taxon>Mortierellaceae</taxon>
        <taxon>Lobosporangium</taxon>
    </lineage>
</organism>
<evidence type="ECO:0000313" key="2">
    <source>
        <dbReference type="EMBL" id="ORZ07483.1"/>
    </source>
</evidence>
<name>A0A1Y2GH65_9FUNG</name>
<evidence type="ECO:0000313" key="1">
    <source>
        <dbReference type="EMBL" id="ORZ07480.1"/>
    </source>
</evidence>
<keyword evidence="3" id="KW-1185">Reference proteome</keyword>
<dbReference type="RefSeq" id="XP_021877987.1">
    <property type="nucleotide sequence ID" value="XM_022028050.1"/>
</dbReference>
<dbReference type="EMBL" id="MCFF01000041">
    <property type="protein sequence ID" value="ORZ07480.1"/>
    <property type="molecule type" value="Genomic_DNA"/>
</dbReference>
<dbReference type="Proteomes" id="UP000193648">
    <property type="component" value="Unassembled WGS sequence"/>
</dbReference>
<reference evidence="2 3" key="1">
    <citation type="submission" date="2016-07" db="EMBL/GenBank/DDBJ databases">
        <title>Pervasive Adenine N6-methylation of Active Genes in Fungi.</title>
        <authorList>
            <consortium name="DOE Joint Genome Institute"/>
            <person name="Mondo S.J."/>
            <person name="Dannebaum R.O."/>
            <person name="Kuo R.C."/>
            <person name="Labutti K."/>
            <person name="Haridas S."/>
            <person name="Kuo A."/>
            <person name="Salamov A."/>
            <person name="Ahrendt S.R."/>
            <person name="Lipzen A."/>
            <person name="Sullivan W."/>
            <person name="Andreopoulos W.B."/>
            <person name="Clum A."/>
            <person name="Lindquist E."/>
            <person name="Daum C."/>
            <person name="Ramamoorthy G.K."/>
            <person name="Gryganskyi A."/>
            <person name="Culley D."/>
            <person name="Magnuson J.K."/>
            <person name="James T.Y."/>
            <person name="O'Malley M.A."/>
            <person name="Stajich J.E."/>
            <person name="Spatafora J.W."/>
            <person name="Visel A."/>
            <person name="Grigoriev I.V."/>
        </authorList>
    </citation>
    <scope>NUCLEOTIDE SEQUENCE [LARGE SCALE GENOMIC DNA]</scope>
    <source>
        <strain evidence="2 3">NRRL 3116</strain>
    </source>
</reference>
<accession>A0A1Y2GH65</accession>
<sequence>MSNGLHLQPAGRCRLDGGLGPATGVSVDCSRVYGPGGAQPDHLHVVRPGLSASRQTGEESGVFLLFIYAQLPINTLLPIMGVKMEIKKRSFWHRHVYMAMSPSLCRKASMGSPFSAHFLRPAELCIELVVLSPLFRRFFLKVIEWAPPFQQCHRNMHLQPLTISELVQLPENMSILVDEKYYRNCQRVFFDQVPRIIPSRRMPTIARVWLFRSYRP</sequence>
<dbReference type="InParanoid" id="A0A1Y2GH65"/>
<protein>
    <submittedName>
        <fullName evidence="2">Uncharacterized protein</fullName>
    </submittedName>
</protein>
<comment type="caution">
    <text evidence="2">The sequence shown here is derived from an EMBL/GenBank/DDBJ whole genome shotgun (WGS) entry which is preliminary data.</text>
</comment>
<proteinExistence type="predicted"/>
<dbReference type="GeneID" id="33569893"/>
<gene>
    <name evidence="1" type="ORF">BCR41DRAFT_388858</name>
    <name evidence="2" type="ORF">BCR41DRAFT_388859</name>
</gene>